<comment type="caution">
    <text evidence="3">The sequence shown here is derived from an EMBL/GenBank/DDBJ whole genome shotgun (WGS) entry which is preliminary data.</text>
</comment>
<dbReference type="SUPFAM" id="SSF54427">
    <property type="entry name" value="NTF2-like"/>
    <property type="match status" value="1"/>
</dbReference>
<feature type="domain" description="NTF2" evidence="2">
    <location>
        <begin position="34"/>
        <end position="235"/>
    </location>
</feature>
<reference evidence="3" key="1">
    <citation type="journal article" date="2023" name="PhytoFront">
        <title>Draft Genome Resources of Seven Strains of Tilletia horrida, Causal Agent of Kernel Smut of Rice.</title>
        <authorList>
            <person name="Khanal S."/>
            <person name="Antony Babu S."/>
            <person name="Zhou X.G."/>
        </authorList>
    </citation>
    <scope>NUCLEOTIDE SEQUENCE</scope>
    <source>
        <strain evidence="3">TX6</strain>
    </source>
</reference>
<dbReference type="Gene3D" id="3.10.450.50">
    <property type="match status" value="1"/>
</dbReference>
<sequence length="237" mass="24184">MPGGGGGGALIPSGPNPTLSAPTDREQMIFSVRSAEDFVRAYYAATDSPNRVRVVPLLYSPTASIVWNGTPVPAVGDAAAAGPSNGAEAGANAGSGGLAALLASMPGSKHDVTTFDAHPLGWGTGADGIPALRSILVNVSGIVQHHTPVAALRPSNAPRSSSDPVANGVTPEAIMALPRMFSQQFVLIDGAGTGEQGGVRVFEERTARVQGAPVGSAQAIQRTARWYVQSDSFRFVG</sequence>
<evidence type="ECO:0000256" key="1">
    <source>
        <dbReference type="SAM" id="MobiDB-lite"/>
    </source>
</evidence>
<dbReference type="InterPro" id="IPR045875">
    <property type="entry name" value="NTF2"/>
</dbReference>
<dbReference type="EMBL" id="JAPDMZ010000041">
    <property type="protein sequence ID" value="KAK0554146.1"/>
    <property type="molecule type" value="Genomic_DNA"/>
</dbReference>
<evidence type="ECO:0000313" key="4">
    <source>
        <dbReference type="Proteomes" id="UP001176517"/>
    </source>
</evidence>
<gene>
    <name evidence="3" type="ORF">OC846_002235</name>
</gene>
<evidence type="ECO:0000313" key="3">
    <source>
        <dbReference type="EMBL" id="KAK0554146.1"/>
    </source>
</evidence>
<dbReference type="AlphaFoldDB" id="A0AAN6JT55"/>
<dbReference type="PROSITE" id="PS50177">
    <property type="entry name" value="NTF2_DOMAIN"/>
    <property type="match status" value="1"/>
</dbReference>
<dbReference type="GO" id="GO:0006913">
    <property type="term" value="P:nucleocytoplasmic transport"/>
    <property type="evidence" value="ECO:0007669"/>
    <property type="project" value="InterPro"/>
</dbReference>
<dbReference type="PANTHER" id="PTHR12612">
    <property type="entry name" value="NUCLEAR TRANSPORT FACTOR 2"/>
    <property type="match status" value="1"/>
</dbReference>
<dbReference type="InterPro" id="IPR032710">
    <property type="entry name" value="NTF2-like_dom_sf"/>
</dbReference>
<name>A0AAN6JT55_9BASI</name>
<protein>
    <recommendedName>
        <fullName evidence="2">NTF2 domain-containing protein</fullName>
    </recommendedName>
</protein>
<organism evidence="3 4">
    <name type="scientific">Tilletia horrida</name>
    <dbReference type="NCBI Taxonomy" id="155126"/>
    <lineage>
        <taxon>Eukaryota</taxon>
        <taxon>Fungi</taxon>
        <taxon>Dikarya</taxon>
        <taxon>Basidiomycota</taxon>
        <taxon>Ustilaginomycotina</taxon>
        <taxon>Exobasidiomycetes</taxon>
        <taxon>Tilletiales</taxon>
        <taxon>Tilletiaceae</taxon>
        <taxon>Tilletia</taxon>
    </lineage>
</organism>
<evidence type="ECO:0000259" key="2">
    <source>
        <dbReference type="PROSITE" id="PS50177"/>
    </source>
</evidence>
<keyword evidence="4" id="KW-1185">Reference proteome</keyword>
<proteinExistence type="predicted"/>
<accession>A0AAN6JT55</accession>
<dbReference type="Proteomes" id="UP001176517">
    <property type="component" value="Unassembled WGS sequence"/>
</dbReference>
<dbReference type="InterPro" id="IPR018222">
    <property type="entry name" value="Nuclear_transport_factor_2_euk"/>
</dbReference>
<feature type="region of interest" description="Disordered" evidence="1">
    <location>
        <begin position="1"/>
        <end position="23"/>
    </location>
</feature>